<feature type="domain" description="TOG" evidence="7">
    <location>
        <begin position="303"/>
        <end position="541"/>
    </location>
</feature>
<evidence type="ECO:0000256" key="2">
    <source>
        <dbReference type="ARBA" id="ARBA00022490"/>
    </source>
</evidence>
<feature type="compositionally biased region" description="Basic and acidic residues" evidence="6">
    <location>
        <begin position="866"/>
        <end position="884"/>
    </location>
</feature>
<feature type="compositionally biased region" description="Basic and acidic residues" evidence="6">
    <location>
        <begin position="1304"/>
        <end position="1370"/>
    </location>
</feature>
<feature type="compositionally biased region" description="Basic and acidic residues" evidence="6">
    <location>
        <begin position="596"/>
        <end position="606"/>
    </location>
</feature>
<evidence type="ECO:0000259" key="7">
    <source>
        <dbReference type="SMART" id="SM01349"/>
    </source>
</evidence>
<evidence type="ECO:0000256" key="1">
    <source>
        <dbReference type="ARBA" id="ARBA00004245"/>
    </source>
</evidence>
<feature type="compositionally biased region" description="Polar residues" evidence="6">
    <location>
        <begin position="826"/>
        <end position="836"/>
    </location>
</feature>
<organism evidence="8 9">
    <name type="scientific">Branchiostoma lanceolatum</name>
    <name type="common">Common lancelet</name>
    <name type="synonym">Amphioxus lanceolatum</name>
    <dbReference type="NCBI Taxonomy" id="7740"/>
    <lineage>
        <taxon>Eukaryota</taxon>
        <taxon>Metazoa</taxon>
        <taxon>Chordata</taxon>
        <taxon>Cephalochordata</taxon>
        <taxon>Leptocardii</taxon>
        <taxon>Amphioxiformes</taxon>
        <taxon>Branchiostomatidae</taxon>
        <taxon>Branchiostoma</taxon>
    </lineage>
</organism>
<feature type="domain" description="TOG" evidence="7">
    <location>
        <begin position="1726"/>
        <end position="1965"/>
    </location>
</feature>
<feature type="compositionally biased region" description="Basic residues" evidence="6">
    <location>
        <begin position="1294"/>
        <end position="1303"/>
    </location>
</feature>
<proteinExistence type="predicted"/>
<dbReference type="GO" id="GO:0005881">
    <property type="term" value="C:cytoplasmic microtubule"/>
    <property type="evidence" value="ECO:0007669"/>
    <property type="project" value="TreeGrafter"/>
</dbReference>
<protein>
    <submittedName>
        <fullName evidence="8">TOGARAM1 protein</fullName>
    </submittedName>
</protein>
<dbReference type="SMART" id="SM01349">
    <property type="entry name" value="TOG"/>
    <property type="match status" value="3"/>
</dbReference>
<dbReference type="PANTHER" id="PTHR21567">
    <property type="entry name" value="CLASP"/>
    <property type="match status" value="1"/>
</dbReference>
<dbReference type="Proteomes" id="UP000838412">
    <property type="component" value="Chromosome 4"/>
</dbReference>
<feature type="compositionally biased region" description="Low complexity" evidence="6">
    <location>
        <begin position="1712"/>
        <end position="1723"/>
    </location>
</feature>
<feature type="domain" description="TOG" evidence="7">
    <location>
        <begin position="1446"/>
        <end position="1685"/>
    </location>
</feature>
<feature type="compositionally biased region" description="Basic and acidic residues" evidence="6">
    <location>
        <begin position="1245"/>
        <end position="1280"/>
    </location>
</feature>
<feature type="region of interest" description="Disordered" evidence="6">
    <location>
        <begin position="550"/>
        <end position="1447"/>
    </location>
</feature>
<dbReference type="InterPro" id="IPR034085">
    <property type="entry name" value="TOG"/>
</dbReference>
<evidence type="ECO:0000256" key="4">
    <source>
        <dbReference type="ARBA" id="ARBA00023212"/>
    </source>
</evidence>
<reference evidence="8" key="1">
    <citation type="submission" date="2022-01" db="EMBL/GenBank/DDBJ databases">
        <authorList>
            <person name="Braso-Vives M."/>
        </authorList>
    </citation>
    <scope>NUCLEOTIDE SEQUENCE</scope>
</reference>
<comment type="subcellular location">
    <subcellularLocation>
        <location evidence="1">Cytoplasm</location>
        <location evidence="1">Cytoskeleton</location>
    </subcellularLocation>
</comment>
<dbReference type="Pfam" id="PF02985">
    <property type="entry name" value="HEAT"/>
    <property type="match status" value="1"/>
</dbReference>
<dbReference type="Gene3D" id="1.25.10.10">
    <property type="entry name" value="Leucine-rich Repeat Variant"/>
    <property type="match status" value="4"/>
</dbReference>
<dbReference type="OrthoDB" id="63891at2759"/>
<dbReference type="GO" id="GO:0008017">
    <property type="term" value="F:microtubule binding"/>
    <property type="evidence" value="ECO:0007669"/>
    <property type="project" value="TreeGrafter"/>
</dbReference>
<dbReference type="GO" id="GO:0031110">
    <property type="term" value="P:regulation of microtubule polymerization or depolymerization"/>
    <property type="evidence" value="ECO:0007669"/>
    <property type="project" value="UniProtKB-ARBA"/>
</dbReference>
<evidence type="ECO:0000313" key="9">
    <source>
        <dbReference type="Proteomes" id="UP000838412"/>
    </source>
</evidence>
<evidence type="ECO:0000256" key="3">
    <source>
        <dbReference type="ARBA" id="ARBA00022737"/>
    </source>
</evidence>
<dbReference type="InterPro" id="IPR016024">
    <property type="entry name" value="ARM-type_fold"/>
</dbReference>
<keyword evidence="9" id="KW-1185">Reference proteome</keyword>
<feature type="compositionally biased region" description="Basic and acidic residues" evidence="6">
    <location>
        <begin position="837"/>
        <end position="851"/>
    </location>
</feature>
<feature type="compositionally biased region" description="Low complexity" evidence="6">
    <location>
        <begin position="1417"/>
        <end position="1435"/>
    </location>
</feature>
<feature type="region of interest" description="Disordered" evidence="6">
    <location>
        <begin position="243"/>
        <end position="269"/>
    </location>
</feature>
<feature type="compositionally biased region" description="Basic and acidic residues" evidence="6">
    <location>
        <begin position="815"/>
        <end position="824"/>
    </location>
</feature>
<evidence type="ECO:0000256" key="5">
    <source>
        <dbReference type="PROSITE-ProRule" id="PRU00103"/>
    </source>
</evidence>
<feature type="compositionally biased region" description="Polar residues" evidence="6">
    <location>
        <begin position="654"/>
        <end position="664"/>
    </location>
</feature>
<feature type="compositionally biased region" description="Low complexity" evidence="6">
    <location>
        <begin position="562"/>
        <end position="572"/>
    </location>
</feature>
<feature type="compositionally biased region" description="Basic and acidic residues" evidence="6">
    <location>
        <begin position="918"/>
        <end position="929"/>
    </location>
</feature>
<dbReference type="InterPro" id="IPR000357">
    <property type="entry name" value="HEAT"/>
</dbReference>
<dbReference type="GO" id="GO:1902903">
    <property type="term" value="P:regulation of supramolecular fiber organization"/>
    <property type="evidence" value="ECO:0007669"/>
    <property type="project" value="UniProtKB-ARBA"/>
</dbReference>
<evidence type="ECO:0000313" key="8">
    <source>
        <dbReference type="EMBL" id="CAH1262477.1"/>
    </source>
</evidence>
<dbReference type="GO" id="GO:0000226">
    <property type="term" value="P:microtubule cytoskeleton organization"/>
    <property type="evidence" value="ECO:0007669"/>
    <property type="project" value="TreeGrafter"/>
</dbReference>
<dbReference type="InterPro" id="IPR011989">
    <property type="entry name" value="ARM-like"/>
</dbReference>
<feature type="compositionally biased region" description="Acidic residues" evidence="6">
    <location>
        <begin position="1226"/>
        <end position="1237"/>
    </location>
</feature>
<evidence type="ECO:0000256" key="6">
    <source>
        <dbReference type="SAM" id="MobiDB-lite"/>
    </source>
</evidence>
<dbReference type="PANTHER" id="PTHR21567:SF87">
    <property type="entry name" value="CRESCERIN-LIKE PROTEIN CHE-12"/>
    <property type="match status" value="1"/>
</dbReference>
<gene>
    <name evidence="8" type="primary">TOGARAM1</name>
    <name evidence="8" type="ORF">BLAG_LOCUS17518</name>
</gene>
<accession>A0A8J9ZUP2</accession>
<dbReference type="GO" id="GO:0005929">
    <property type="term" value="C:cilium"/>
    <property type="evidence" value="ECO:0007669"/>
    <property type="project" value="TreeGrafter"/>
</dbReference>
<feature type="region of interest" description="Disordered" evidence="6">
    <location>
        <begin position="1677"/>
        <end position="1733"/>
    </location>
</feature>
<name>A0A8J9ZUP2_BRALA</name>
<feature type="compositionally biased region" description="Basic and acidic residues" evidence="6">
    <location>
        <begin position="639"/>
        <end position="653"/>
    </location>
</feature>
<feature type="compositionally biased region" description="Basic and acidic residues" evidence="6">
    <location>
        <begin position="723"/>
        <end position="733"/>
    </location>
</feature>
<dbReference type="PROSITE" id="PS50077">
    <property type="entry name" value="HEAT_REPEAT"/>
    <property type="match status" value="1"/>
</dbReference>
<dbReference type="SUPFAM" id="SSF48371">
    <property type="entry name" value="ARM repeat"/>
    <property type="match status" value="2"/>
</dbReference>
<dbReference type="InterPro" id="IPR024395">
    <property type="entry name" value="CLASP_N_dom"/>
</dbReference>
<feature type="compositionally biased region" description="Polar residues" evidence="6">
    <location>
        <begin position="1060"/>
        <end position="1076"/>
    </location>
</feature>
<feature type="compositionally biased region" description="Low complexity" evidence="6">
    <location>
        <begin position="756"/>
        <end position="767"/>
    </location>
</feature>
<keyword evidence="4" id="KW-0206">Cytoskeleton</keyword>
<feature type="repeat" description="HEAT" evidence="5">
    <location>
        <begin position="477"/>
        <end position="515"/>
    </location>
</feature>
<keyword evidence="3" id="KW-0677">Repeat</keyword>
<feature type="compositionally biased region" description="Low complexity" evidence="6">
    <location>
        <begin position="972"/>
        <end position="1005"/>
    </location>
</feature>
<sequence>MAGTVAKFAPYANLHDEFVVRQTSMEEEDLVLNLLDDESFAKRTQALDYLRGVVRKNGGRLVFHNRQALFNGLANLLQDSNWNVRHQCIQLISEMIPGFGPGLDAGMAAVLPNIVFNIGDTKVAIKKSAIQTVHLYLKHSLDRKLIFNALVKHGLENEDPRIGRETVVALPMMLTPEFAKEDLFPLTLALARKLHGRPDEDPKKILYSMDRIRSLVGDNKFEMWVSKFPTSLQGAYHSAYDPERNGFDTPKHDSVKSAKYESPSREGREVDLNASGHFKDFPDRHQVTSTRDTNHVRPMVAHRLGSHDDGPFEFGIIPSHVMQQLVDQEDWRIRAQGIEQLKNIMASLRDATPLLPQLLPFISFLCNLLDDVNFKITTVTLEIFGLLVDKLNLGVKPYLKPIVSALTKRLGDLKFVIKQENLRVLMQLMNILSPKPILSHLYEGLDHKNSRVREETLNVIIASLLTFPTYEFDLGALCEIVAPTLADAKPRVRQAALEAFAVLAQSMGPGRLQPLVSAVDSVELGRDGDGVMAAVQARLARRQLPRLGTDGLVEYATPPPASARSRSSTGSSQAHQGADTEWILNAPGAQGSSSSARDRPESDDFLSRSTPGPLPSGGIDGITPQPRRYFSAGRARNKLPWEEGRGDKEEEGNFHNSHPSSAPATQVPRPKQEMQPPIKPKNTWGFGEDEGSDVSGKRGRRRGKGYNGRDDSPNSGSQPTGSYKKEYLKKLEYNARAATLSGSHPRGRVVPLEQDSAPSSATVTPASDKAGVITNSSMSSPKKRREQRDAEEPSEGTNVRNESPLGHHYIPSFVDKPRDEERSRNQRASLSNSWPHQSRDFADMPKPKKSQDPLSALDSSLNISSDRLEASEDSPRYKGKEPARENQTPIPMKPALARSASKRRNKVIPPIPTSGEPSPREGDELDSGRDSSYVPTSNREHGHAEPEIDMESSLRQIRNSASKKRAQKLVNSMSETSLYSSLSAASSRSPSPPSSSLDDSGLFSPMSTLPLDEDANSTPKTTPKRKGKSGAESPFGSKPIMARRASAGRRRSPPTEGDFEQNTEPNPFEYQPNSGVTFRDKPSSDVSVVGQRMSYSNVADASEPRPEPVKKASPPLASPTLPSRPAPPKGNDMRDRKKQKGSPMPGMASMQHPGAADVDDGGNINNDHVVIVGRGMLSGSTSNMDTTEPLVGDRASPPLRKRSNQDDREEPPSGVYGVGMRQGGNDDYDSDFDEEDPNNISMSRATRERLNSKQQQRKEEIRAEKRAERERQELERREQERLEEEWKELEHTKQIKRRRLKEKRRLEREQKQREQEEWERIQREEQEKQERERRQREKEENEKRRREREEKARRKAEKEKEKERQKEKLRQSSQMELEDIGGLSIMGTGPYDRARMLDSSPVGKPPAHTPKKRGSQSPKVGSSPSTPSSQVSTPSHRSSSLMDELDLKPFNNPDAALQDAFRLVNDENWEVKCEGISHIRRLAIFHPKVVNSRLHDAILAVLTEVKNLRSSVARAAIACLGDMFTHLKKNMDQDIDQTTQVLLHKNGESNGFIREDVDKAMAALAMNVSAQRALTALIAAGRDHRNVAVRKCTAQYLVTIVERMGTGRVMSGIKDITDKVLPAASVFACDSSVEIRYYGKKILYQLMSHEDFDKLLVKHVAPKHLKDVQNKVEELRQRGLGEMPSDTPSARHRRAESGGSRAKSGSRDSINSPSSTLSTPTSSAKKKSPRAADTGLEECKELFGLLDSRDWQQRNQGIQQLVEMCEAGHPAVFNNLVKVFDRFAARLTDSNTKVNLFALQALRSIIQQVGPSADVTVVNALVPQMVSNLASKNQQIYNTAKDALNAVVRYVDKGLLLQPFANSAQYGNARVKPDMIDKLSDLVLEVYVRKQQSVVRHVLPVLWHLLGNTTSSGALPGGTGNIRDATNRLANSLHLQMGDALLEYASSLTPRNLQTLKDMLANPVQQ</sequence>
<feature type="compositionally biased region" description="Low complexity" evidence="6">
    <location>
        <begin position="1112"/>
        <end position="1121"/>
    </location>
</feature>
<dbReference type="InterPro" id="IPR021133">
    <property type="entry name" value="HEAT_type_2"/>
</dbReference>
<dbReference type="EMBL" id="OV696689">
    <property type="protein sequence ID" value="CAH1262477.1"/>
    <property type="molecule type" value="Genomic_DNA"/>
</dbReference>
<dbReference type="Pfam" id="PF12348">
    <property type="entry name" value="CLASP_N"/>
    <property type="match status" value="1"/>
</dbReference>
<keyword evidence="2" id="KW-0963">Cytoplasm</keyword>